<dbReference type="InterPro" id="IPR021840">
    <property type="entry name" value="DUF3433"/>
</dbReference>
<dbReference type="PANTHER" id="PTHR37544">
    <property type="entry name" value="SPRAY-RELATED"/>
    <property type="match status" value="1"/>
</dbReference>
<dbReference type="Proteomes" id="UP001345691">
    <property type="component" value="Unassembled WGS sequence"/>
</dbReference>
<dbReference type="EMBL" id="JAVRRF010000009">
    <property type="protein sequence ID" value="KAK5061928.1"/>
    <property type="molecule type" value="Genomic_DNA"/>
</dbReference>
<keyword evidence="2" id="KW-0812">Transmembrane</keyword>
<feature type="compositionally biased region" description="Basic and acidic residues" evidence="1">
    <location>
        <begin position="690"/>
        <end position="699"/>
    </location>
</feature>
<feature type="transmembrane region" description="Helical" evidence="2">
    <location>
        <begin position="410"/>
        <end position="431"/>
    </location>
</feature>
<comment type="caution">
    <text evidence="3">The sequence shown here is derived from an EMBL/GenBank/DDBJ whole genome shotgun (WGS) entry which is preliminary data.</text>
</comment>
<reference evidence="3 4" key="1">
    <citation type="submission" date="2023-08" db="EMBL/GenBank/DDBJ databases">
        <title>Black Yeasts Isolated from many extreme environments.</title>
        <authorList>
            <person name="Coleine C."/>
            <person name="Stajich J.E."/>
            <person name="Selbmann L."/>
        </authorList>
    </citation>
    <scope>NUCLEOTIDE SEQUENCE [LARGE SCALE GENOMIC DNA]</scope>
    <source>
        <strain evidence="3 4">CCFEE 6328</strain>
    </source>
</reference>
<keyword evidence="4" id="KW-1185">Reference proteome</keyword>
<sequence>MASGSGIAGGSPRSSYSDEIHENVVRIIAESLPRPDPTSINFLPVSAVEALEDREDDLTFRPTILQPQNLILLTLLYVGVGASIIVLWELSGVDRQYQISSENVHMIARYFPSIVGTATVLLFRHTVREFLRMKPYIAMADQEHLNEEGATAKRSVSGSFFPWQDVFRTPESPTSYVALVGQIVASFIVSFKVALFATPQNTVILFGLTRWDRYGSSAWSRFRPRQKSTGLKWDPVSLADFVSLFAGVNALKCFEPLELDHERASQGAMDEQTRFRLGYWRKYCQDGPVVYGIGTVGGHHGAIFALQRGWPFKGFGLPYDLGITQLKLDDDDNLLVYALIFRSVPTYLAGLYVSWIIPAIDLNMRFMQPFVRMFGADPPGAADKTILSAYITASPLQVPLSAYDNGDYKVSFFSTLNTLSPLFPIFIGGLLTLSKSPTNSELVCFTFSLSAYMGVMTCLIIFSLSLPLAWPVIHRLLPRQFHSMADIMAMVHQAHLTADPDLDITWRSEQQFPEAKDISRHVITPSKRHLEARLLLRRDRYHFGIYLGLDGQYHLGFDIAKQVNVHTGRSEDTEDVRFVKPEGSRWEKYSSRGRTFTKLQNEAASKKNKTLRIEEGRTSEILTPFFTRQRQKVDRTDGRYEMPELAHTSSAPANLAGSSSPGKNGNINAMATGSAMGQADDYQMSGGIGEPREPRRRTTVDSNVGMQHHS</sequence>
<feature type="transmembrane region" description="Helical" evidence="2">
    <location>
        <begin position="110"/>
        <end position="127"/>
    </location>
</feature>
<keyword evidence="2" id="KW-0472">Membrane</keyword>
<name>A0ABR0JDJ8_9EURO</name>
<organism evidence="3 4">
    <name type="scientific">Exophiala sideris</name>
    <dbReference type="NCBI Taxonomy" id="1016849"/>
    <lineage>
        <taxon>Eukaryota</taxon>
        <taxon>Fungi</taxon>
        <taxon>Dikarya</taxon>
        <taxon>Ascomycota</taxon>
        <taxon>Pezizomycotina</taxon>
        <taxon>Eurotiomycetes</taxon>
        <taxon>Chaetothyriomycetidae</taxon>
        <taxon>Chaetothyriales</taxon>
        <taxon>Herpotrichiellaceae</taxon>
        <taxon>Exophiala</taxon>
    </lineage>
</organism>
<proteinExistence type="predicted"/>
<evidence type="ECO:0000313" key="4">
    <source>
        <dbReference type="Proteomes" id="UP001345691"/>
    </source>
</evidence>
<protein>
    <submittedName>
        <fullName evidence="3">Uncharacterized protein</fullName>
    </submittedName>
</protein>
<dbReference type="PANTHER" id="PTHR37544:SF3">
    <property type="entry name" value="SPRAY"/>
    <property type="match status" value="1"/>
</dbReference>
<evidence type="ECO:0000313" key="3">
    <source>
        <dbReference type="EMBL" id="KAK5061928.1"/>
    </source>
</evidence>
<evidence type="ECO:0000256" key="1">
    <source>
        <dbReference type="SAM" id="MobiDB-lite"/>
    </source>
</evidence>
<feature type="transmembrane region" description="Helical" evidence="2">
    <location>
        <begin position="451"/>
        <end position="473"/>
    </location>
</feature>
<evidence type="ECO:0000256" key="2">
    <source>
        <dbReference type="SAM" id="Phobius"/>
    </source>
</evidence>
<feature type="compositionally biased region" description="Polar residues" evidence="1">
    <location>
        <begin position="647"/>
        <end position="671"/>
    </location>
</feature>
<dbReference type="Pfam" id="PF11915">
    <property type="entry name" value="DUF3433"/>
    <property type="match status" value="1"/>
</dbReference>
<gene>
    <name evidence="3" type="ORF">LTR69_005112</name>
</gene>
<feature type="transmembrane region" description="Helical" evidence="2">
    <location>
        <begin position="70"/>
        <end position="90"/>
    </location>
</feature>
<feature type="region of interest" description="Disordered" evidence="1">
    <location>
        <begin position="644"/>
        <end position="710"/>
    </location>
</feature>
<accession>A0ABR0JDJ8</accession>
<keyword evidence="2" id="KW-1133">Transmembrane helix</keyword>
<feature type="transmembrane region" description="Helical" evidence="2">
    <location>
        <begin position="334"/>
        <end position="357"/>
    </location>
</feature>
<feature type="compositionally biased region" description="Polar residues" evidence="1">
    <location>
        <begin position="700"/>
        <end position="710"/>
    </location>
</feature>